<dbReference type="AlphaFoldDB" id="A0A653I725"/>
<name>A0A653I725_9BACL</name>
<keyword evidence="2" id="KW-1185">Reference proteome</keyword>
<reference evidence="1 2" key="1">
    <citation type="submission" date="2019-10" db="EMBL/GenBank/DDBJ databases">
        <authorList>
            <person name="Karimi E."/>
        </authorList>
    </citation>
    <scope>NUCLEOTIDE SEQUENCE [LARGE SCALE GENOMIC DNA]</scope>
    <source>
        <strain evidence="1">Exiguobacterium sp. 9Y</strain>
    </source>
</reference>
<evidence type="ECO:0000313" key="2">
    <source>
        <dbReference type="Proteomes" id="UP000439752"/>
    </source>
</evidence>
<dbReference type="RefSeq" id="WP_159172347.1">
    <property type="nucleotide sequence ID" value="NZ_LR732308.1"/>
</dbReference>
<protein>
    <submittedName>
        <fullName evidence="1">Uncharacterized protein</fullName>
    </submittedName>
</protein>
<dbReference type="EMBL" id="CABWKQ010000012">
    <property type="protein sequence ID" value="VWX34857.1"/>
    <property type="molecule type" value="Genomic_DNA"/>
</dbReference>
<evidence type="ECO:0000313" key="1">
    <source>
        <dbReference type="EMBL" id="VWX34857.1"/>
    </source>
</evidence>
<organism evidence="1 2">
    <name type="scientific">Exiguobacterium oxidotolerans</name>
    <dbReference type="NCBI Taxonomy" id="223958"/>
    <lineage>
        <taxon>Bacteria</taxon>
        <taxon>Bacillati</taxon>
        <taxon>Bacillota</taxon>
        <taxon>Bacilli</taxon>
        <taxon>Bacillales</taxon>
        <taxon>Bacillales Family XII. Incertae Sedis</taxon>
        <taxon>Exiguobacterium</taxon>
    </lineage>
</organism>
<proteinExistence type="predicted"/>
<dbReference type="Proteomes" id="UP000439752">
    <property type="component" value="Unassembled WGS sequence"/>
</dbReference>
<accession>A0A653I725</accession>
<sequence length="51" mass="5506">MNEAIRGSLVVLILCLMIALLGWGLSSPPTTIGSMNVIDFELSPLRVLGHR</sequence>
<gene>
    <name evidence="1" type="ORF">EXIGUO9Y_20003</name>
</gene>